<evidence type="ECO:0000313" key="3">
    <source>
        <dbReference type="Proteomes" id="UP000253061"/>
    </source>
</evidence>
<gene>
    <name evidence="2" type="ORF">TH6_03095</name>
</gene>
<sequence>MTDETQSRVREINLDDQTLRHLMFAFVGVLIGLAGMMIVNEPARAEALCGGLDERGQLQQSCQGRPAKYEGKPATTCPDGQFYDLEACWSCPTGYSRSGDAVTTNSACHKITSKDVFNDAVPAKLLEGVSQCPPGSFFDMYNGGTCWRCPTGYNRTLFDPINSDKACERVAGLLQFSWRNAEFKGPECGDDNAVFDLIDGGSCWSCPDGYVRTINSVKSAQACGRPVFETASAEKKGEAGCKQYGNNAFWDPKNFGSCYSCPAGYTRSEESVDSPRGCLAPSIEWEMEPYPSKGFMQMDGATGVILKVIAERAELERIAVNMGRAEGVDRTRAIEALWQEIAHYPEESLALRYAVLNHLVNAVMSGSVSSSSPEGRLIREIEQFANGYRVYLATEAVKAYDVWHAAQTLKLKEKQTADSKAGRSNLQFLISDHLPVPPNFKQITNRAAMVNTVAAVPTLGMFSTALIPLKDETVADAIIRKAYPNRTRIDLADDLVDEIYDIDDKMKLVSQELGDNVDDILGSSDDIGKVASKVGREIGDVADDAARAAVKTAFKASKKLVTKMLSISGPQIVIELAVAIFEAELNKNLAKADARPALMRALEHAKSYKPSLKVWLQNKDQAAKVYSYWALATSNEVRPSASDLKQIEAAAMAHYEESRFSSDPLYFVYDEGRWHNFDGSATAISAGPSGDVWHIGGGKAYWADPANDHKWSEIAAGDNFVDIAAMPGRKAAFALAEGGAMKMYDGRSWRNVSGIGHAVSVGPDGRKWHIGGSNSLYVADPDDFNWQRINGPKAKKISAGQGGMLWVIDTNDKLHYLLNGQWKDFGRKAKDVSVSPYGAVWITSLENEVFRLSYNGSWKEGRGGTISQIDAGPSGALWALRPDNAIVLYRHKSTPRPAMADPGNLVDSTKTVVQDNGITITQIEVDEPTVTYAVMSGPKKWRNVAGRASQVSIGKSGDVWHIGGSGSLYIQPRGQLGWKQVLASGVARVEAGRLKNNAFILTTDGKMWNIDSLGKKTPISGWASDIAVDDVGTQWHIGGNGSVYRMGDSGWIRVPGNVAKIAAGADGKVWSVGRQGEIYRLENNQWNQIPGQARDVAVGRDGSVWHLGGPNGNTLYQWDENAKSWKVIDETKAQTVSVSAAGEIWVARPDGSMTAYD</sequence>
<dbReference type="InterPro" id="IPR006624">
    <property type="entry name" value="Beta-propeller_rpt_TECPR"/>
</dbReference>
<accession>A0A367VKB8</accession>
<dbReference type="Pfam" id="PF19193">
    <property type="entry name" value="Tectonin"/>
    <property type="match status" value="2"/>
</dbReference>
<name>A0A367VKB8_9PROT</name>
<dbReference type="SUPFAM" id="SSF57184">
    <property type="entry name" value="Growth factor receptor domain"/>
    <property type="match status" value="1"/>
</dbReference>
<keyword evidence="1" id="KW-1133">Transmembrane helix</keyword>
<reference evidence="2 3" key="1">
    <citation type="submission" date="2014-07" db="EMBL/GenBank/DDBJ databases">
        <title>Draft genome sequence of Thalassospira profundimaris R8-17.</title>
        <authorList>
            <person name="Lai Q."/>
            <person name="Shao Z."/>
        </authorList>
    </citation>
    <scope>NUCLEOTIDE SEQUENCE [LARGE SCALE GENOMIC DNA]</scope>
    <source>
        <strain evidence="2 3">R8-17</strain>
    </source>
</reference>
<comment type="caution">
    <text evidence="2">The sequence shown here is derived from an EMBL/GenBank/DDBJ whole genome shotgun (WGS) entry which is preliminary data.</text>
</comment>
<feature type="transmembrane region" description="Helical" evidence="1">
    <location>
        <begin position="21"/>
        <end position="39"/>
    </location>
</feature>
<evidence type="ECO:0000256" key="1">
    <source>
        <dbReference type="SAM" id="Phobius"/>
    </source>
</evidence>
<protein>
    <submittedName>
        <fullName evidence="2">Uncharacterized protein</fullName>
    </submittedName>
</protein>
<dbReference type="EMBL" id="JPWB01000001">
    <property type="protein sequence ID" value="RCK25606.1"/>
    <property type="molecule type" value="Genomic_DNA"/>
</dbReference>
<dbReference type="SUPFAM" id="SSF101898">
    <property type="entry name" value="NHL repeat"/>
    <property type="match status" value="1"/>
</dbReference>
<dbReference type="SUPFAM" id="SSF63829">
    <property type="entry name" value="Calcium-dependent phosphotriesterase"/>
    <property type="match status" value="1"/>
</dbReference>
<dbReference type="SMART" id="SM00706">
    <property type="entry name" value="TECPR"/>
    <property type="match status" value="7"/>
</dbReference>
<organism evidence="2 3">
    <name type="scientific">Thalassospira profundimaris</name>
    <dbReference type="NCBI Taxonomy" id="502049"/>
    <lineage>
        <taxon>Bacteria</taxon>
        <taxon>Pseudomonadati</taxon>
        <taxon>Pseudomonadota</taxon>
        <taxon>Alphaproteobacteria</taxon>
        <taxon>Rhodospirillales</taxon>
        <taxon>Thalassospiraceae</taxon>
        <taxon>Thalassospira</taxon>
    </lineage>
</organism>
<dbReference type="Proteomes" id="UP000253061">
    <property type="component" value="Unassembled WGS sequence"/>
</dbReference>
<keyword evidence="1" id="KW-0472">Membrane</keyword>
<keyword evidence="1" id="KW-0812">Transmembrane</keyword>
<evidence type="ECO:0000313" key="2">
    <source>
        <dbReference type="EMBL" id="RCK25606.1"/>
    </source>
</evidence>
<dbReference type="InterPro" id="IPR009030">
    <property type="entry name" value="Growth_fac_rcpt_cys_sf"/>
</dbReference>
<proteinExistence type="predicted"/>
<dbReference type="AlphaFoldDB" id="A0A367VKB8"/>